<sequence>MARIMIVDDSMMMRNTLRRILEKAGHAVVEEAVNGQQAIDNYPKCLPDLVTMDITMPGLSGIDALKGILEYDPQANIIAVSALGQKHIVFEALQNGAKNYVLKPIHEDKLLSVLEMVLEQNGFAESH</sequence>
<accession>A0A1H6WTB8</accession>
<dbReference type="SMART" id="SM00448">
    <property type="entry name" value="REC"/>
    <property type="match status" value="1"/>
</dbReference>
<dbReference type="InterPro" id="IPR001789">
    <property type="entry name" value="Sig_transdc_resp-reg_receiver"/>
</dbReference>
<dbReference type="EMBL" id="FNZK01000004">
    <property type="protein sequence ID" value="SEJ18484.1"/>
    <property type="molecule type" value="Genomic_DNA"/>
</dbReference>
<dbReference type="InterPro" id="IPR052048">
    <property type="entry name" value="ST_Response_Regulator"/>
</dbReference>
<keyword evidence="1" id="KW-0597">Phosphoprotein</keyword>
<dbReference type="Gene3D" id="3.40.50.2300">
    <property type="match status" value="1"/>
</dbReference>
<reference evidence="3 4" key="1">
    <citation type="submission" date="2016-10" db="EMBL/GenBank/DDBJ databases">
        <authorList>
            <person name="de Groot N.N."/>
        </authorList>
    </citation>
    <scope>NUCLEOTIDE SEQUENCE [LARGE SCALE GENOMIC DNA]</scope>
    <source>
        <strain evidence="3 4">DSM 2179</strain>
    </source>
</reference>
<gene>
    <name evidence="3" type="ORF">SAMN05660742_10481</name>
</gene>
<feature type="modified residue" description="4-aspartylphosphate" evidence="1">
    <location>
        <position position="53"/>
    </location>
</feature>
<feature type="domain" description="Response regulatory" evidence="2">
    <location>
        <begin position="3"/>
        <end position="118"/>
    </location>
</feature>
<dbReference type="PANTHER" id="PTHR43228:SF1">
    <property type="entry name" value="TWO-COMPONENT RESPONSE REGULATOR ARR22"/>
    <property type="match status" value="1"/>
</dbReference>
<evidence type="ECO:0000313" key="4">
    <source>
        <dbReference type="Proteomes" id="UP000199662"/>
    </source>
</evidence>
<protein>
    <submittedName>
        <fullName evidence="3">Two-component system, chemotaxis family, response regulator CheY</fullName>
    </submittedName>
</protein>
<organism evidence="3 4">
    <name type="scientific">Propionispira arboris</name>
    <dbReference type="NCBI Taxonomy" id="84035"/>
    <lineage>
        <taxon>Bacteria</taxon>
        <taxon>Bacillati</taxon>
        <taxon>Bacillota</taxon>
        <taxon>Negativicutes</taxon>
        <taxon>Selenomonadales</taxon>
        <taxon>Selenomonadaceae</taxon>
        <taxon>Propionispira</taxon>
    </lineage>
</organism>
<evidence type="ECO:0000313" key="3">
    <source>
        <dbReference type="EMBL" id="SEJ18484.1"/>
    </source>
</evidence>
<proteinExistence type="predicted"/>
<dbReference type="InterPro" id="IPR011006">
    <property type="entry name" value="CheY-like_superfamily"/>
</dbReference>
<evidence type="ECO:0000256" key="1">
    <source>
        <dbReference type="PROSITE-ProRule" id="PRU00169"/>
    </source>
</evidence>
<dbReference type="RefSeq" id="WP_019552442.1">
    <property type="nucleotide sequence ID" value="NZ_FNZK01000004.1"/>
</dbReference>
<name>A0A1H6WTB8_9FIRM</name>
<dbReference type="AlphaFoldDB" id="A0A1H6WTB8"/>
<keyword evidence="4" id="KW-1185">Reference proteome</keyword>
<dbReference type="SUPFAM" id="SSF52172">
    <property type="entry name" value="CheY-like"/>
    <property type="match status" value="1"/>
</dbReference>
<dbReference type="Pfam" id="PF00072">
    <property type="entry name" value="Response_reg"/>
    <property type="match status" value="1"/>
</dbReference>
<dbReference type="STRING" id="84035.SAMN05660742_10481"/>
<dbReference type="PANTHER" id="PTHR43228">
    <property type="entry name" value="TWO-COMPONENT RESPONSE REGULATOR"/>
    <property type="match status" value="1"/>
</dbReference>
<dbReference type="Proteomes" id="UP000199662">
    <property type="component" value="Unassembled WGS sequence"/>
</dbReference>
<evidence type="ECO:0000259" key="2">
    <source>
        <dbReference type="PROSITE" id="PS50110"/>
    </source>
</evidence>
<dbReference type="GO" id="GO:0000160">
    <property type="term" value="P:phosphorelay signal transduction system"/>
    <property type="evidence" value="ECO:0007669"/>
    <property type="project" value="InterPro"/>
</dbReference>
<dbReference type="PROSITE" id="PS50110">
    <property type="entry name" value="RESPONSE_REGULATORY"/>
    <property type="match status" value="1"/>
</dbReference>